<feature type="transmembrane region" description="Helical" evidence="1">
    <location>
        <begin position="12"/>
        <end position="42"/>
    </location>
</feature>
<dbReference type="PANTHER" id="PTHR43801:SF1">
    <property type="entry name" value="POLYPRENYL SYNTHETASE"/>
    <property type="match status" value="1"/>
</dbReference>
<sequence>MGVMETLLGLLYYLALILGSAVILVILVSMVITGIVALLLAYSFKTGNVLFPNLMISGLMFFDSPVKTIFRAFGVGESRIDRIGIRMKNRAICPSFRKTPFSKRAIFVPQCLRSVRCPAALSPEGIMCKDCGACGIASARKEATKLGYKFFIVPGSSFIIRMIRQYQPEAIIGVGCLCEVREGLDMMHRSKIPAMGVIMDRAGCVSTTLDWQKLYEIMNLSDSPVDQREQQPETTGFKDALAEVSIPSR</sequence>
<keyword evidence="1" id="KW-0472">Membrane</keyword>
<keyword evidence="3" id="KW-1185">Reference proteome</keyword>
<reference evidence="2 3" key="1">
    <citation type="journal article" date="2006" name="Science">
        <title>Genome of rice cluster I archaea -- the key methane producers in the rice rhizosphere.</title>
        <authorList>
            <person name="Erkel C."/>
            <person name="Kube M."/>
            <person name="Reinhardt R."/>
            <person name="Liesack W."/>
        </authorList>
    </citation>
    <scope>NUCLEOTIDE SEQUENCE [LARGE SCALE GENOMIC DNA]</scope>
    <source>
        <strain evidence="3">DSM 22066 / NBRC 105507 / MRE50</strain>
    </source>
</reference>
<dbReference type="EMBL" id="AM114193">
    <property type="protein sequence ID" value="CAJ38108.1"/>
    <property type="molecule type" value="Genomic_DNA"/>
</dbReference>
<dbReference type="eggNOG" id="arCOG02078">
    <property type="taxonomic scope" value="Archaea"/>
</dbReference>
<dbReference type="KEGG" id="rci:RRC399"/>
<dbReference type="RefSeq" id="WP_012034483.1">
    <property type="nucleotide sequence ID" value="NC_009464.1"/>
</dbReference>
<evidence type="ECO:0000313" key="3">
    <source>
        <dbReference type="Proteomes" id="UP000000663"/>
    </source>
</evidence>
<dbReference type="GeneID" id="5143667"/>
<dbReference type="AlphaFoldDB" id="Q0W0I5"/>
<dbReference type="STRING" id="351160.RRC399"/>
<evidence type="ECO:0000256" key="1">
    <source>
        <dbReference type="SAM" id="Phobius"/>
    </source>
</evidence>
<evidence type="ECO:0000313" key="2">
    <source>
        <dbReference type="EMBL" id="CAJ38108.1"/>
    </source>
</evidence>
<name>Q0W0I5_METAR</name>
<dbReference type="Proteomes" id="UP000000663">
    <property type="component" value="Chromosome"/>
</dbReference>
<dbReference type="PANTHER" id="PTHR43801">
    <property type="entry name" value="NUCLEOTIDE-BINDING PROTEIN-RELATED"/>
    <property type="match status" value="1"/>
</dbReference>
<proteinExistence type="predicted"/>
<organism evidence="2 3">
    <name type="scientific">Methanocella arvoryzae (strain DSM 22066 / NBRC 105507 / MRE50)</name>
    <dbReference type="NCBI Taxonomy" id="351160"/>
    <lineage>
        <taxon>Archaea</taxon>
        <taxon>Methanobacteriati</taxon>
        <taxon>Methanobacteriota</taxon>
        <taxon>Stenosarchaea group</taxon>
        <taxon>Methanomicrobia</taxon>
        <taxon>Methanocellales</taxon>
        <taxon>Methanocellaceae</taxon>
        <taxon>Methanocella</taxon>
    </lineage>
</organism>
<keyword evidence="1" id="KW-1133">Transmembrane helix</keyword>
<keyword evidence="1" id="KW-0812">Transmembrane</keyword>
<gene>
    <name evidence="2" type="ORF">RRC399</name>
</gene>
<accession>Q0W0I5</accession>
<dbReference type="Pfam" id="PF01976">
    <property type="entry name" value="DUF116"/>
    <property type="match status" value="1"/>
</dbReference>
<evidence type="ECO:0008006" key="4">
    <source>
        <dbReference type="Google" id="ProtNLM"/>
    </source>
</evidence>
<dbReference type="OrthoDB" id="120943at2157"/>
<dbReference type="InterPro" id="IPR002829">
    <property type="entry name" value="DUF116"/>
</dbReference>
<dbReference type="PIRSF" id="PIRSF006594">
    <property type="entry name" value="UCP006594"/>
    <property type="match status" value="1"/>
</dbReference>
<protein>
    <recommendedName>
        <fullName evidence="4">DUF116 domain-containing protein</fullName>
    </recommendedName>
</protein>